<dbReference type="CDD" id="cd03784">
    <property type="entry name" value="GT1_Gtf-like"/>
    <property type="match status" value="1"/>
</dbReference>
<comment type="caution">
    <text evidence="2">The sequence shown here is derived from an EMBL/GenBank/DDBJ whole genome shotgun (WGS) entry which is preliminary data.</text>
</comment>
<dbReference type="Proteomes" id="UP001300496">
    <property type="component" value="Unassembled WGS sequence"/>
</dbReference>
<dbReference type="InterPro" id="IPR050426">
    <property type="entry name" value="Glycosyltransferase_28"/>
</dbReference>
<evidence type="ECO:0000259" key="1">
    <source>
        <dbReference type="Pfam" id="PF06722"/>
    </source>
</evidence>
<protein>
    <submittedName>
        <fullName evidence="2">Glycosyltransferase</fullName>
    </submittedName>
</protein>
<keyword evidence="3" id="KW-1185">Reference proteome</keyword>
<name>A0ABT2PEN3_9MICO</name>
<dbReference type="EMBL" id="JAODOR010000014">
    <property type="protein sequence ID" value="MCT9003066.1"/>
    <property type="molecule type" value="Genomic_DNA"/>
</dbReference>
<reference evidence="2 3" key="1">
    <citation type="journal article" date="2024" name="Int. J. Syst. Evol. Microbiol.">
        <title>Microbacterium memoriense sp. nov., a member of the Actinomycetota from marine beach sediment of the north coast of Portugal.</title>
        <authorList>
            <person name="Santos J.D.N.D."/>
            <person name="Klimek D."/>
            <person name="Calusinska M."/>
            <person name="Lobo-da-Cunha A."/>
            <person name="Catita J."/>
            <person name="Goncalves H."/>
            <person name="Gonzalez I."/>
            <person name="Lage O.M."/>
        </authorList>
    </citation>
    <scope>NUCLEOTIDE SEQUENCE [LARGE SCALE GENOMIC DNA]</scope>
    <source>
        <strain evidence="2 3">PMIC_1C1B</strain>
    </source>
</reference>
<dbReference type="Gene3D" id="3.40.50.2000">
    <property type="entry name" value="Glycogen Phosphorylase B"/>
    <property type="match status" value="2"/>
</dbReference>
<evidence type="ECO:0000313" key="3">
    <source>
        <dbReference type="Proteomes" id="UP001300496"/>
    </source>
</evidence>
<dbReference type="PANTHER" id="PTHR48050">
    <property type="entry name" value="STEROL 3-BETA-GLUCOSYLTRANSFERASE"/>
    <property type="match status" value="1"/>
</dbReference>
<dbReference type="RefSeq" id="WP_261607593.1">
    <property type="nucleotide sequence ID" value="NZ_JAODOR010000014.1"/>
</dbReference>
<dbReference type="SUPFAM" id="SSF53756">
    <property type="entry name" value="UDP-Glycosyltransferase/glycogen phosphorylase"/>
    <property type="match status" value="1"/>
</dbReference>
<dbReference type="InterPro" id="IPR002213">
    <property type="entry name" value="UDP_glucos_trans"/>
</dbReference>
<dbReference type="PANTHER" id="PTHR48050:SF13">
    <property type="entry name" value="STEROL 3-BETA-GLUCOSYLTRANSFERASE UGT80A2"/>
    <property type="match status" value="1"/>
</dbReference>
<feature type="domain" description="Erythromycin biosynthesis protein CIII-like C-terminal" evidence="1">
    <location>
        <begin position="281"/>
        <end position="406"/>
    </location>
</feature>
<proteinExistence type="predicted"/>
<evidence type="ECO:0000313" key="2">
    <source>
        <dbReference type="EMBL" id="MCT9003066.1"/>
    </source>
</evidence>
<dbReference type="Pfam" id="PF06722">
    <property type="entry name" value="EryCIII-like_C"/>
    <property type="match status" value="1"/>
</dbReference>
<accession>A0ABT2PEN3</accession>
<gene>
    <name evidence="2" type="ORF">N4R40_11900</name>
</gene>
<sequence>MSTYLLTCTPAHGHLSALLTVARHLRTQGHRVRMLTSVRYAERVRAADVEFLPLPPDADIDLDRPDDAFPERRGLRGPAAIRFDMIHLFLRPAAQQYAALTSALAEVPTDVVLTEPLFVAAALLNELPRDARPAIVALGIFPLGTKSRDTAPFGLGIPPLPGVVGRARNSILTVVAEKGVFRPVVKEADAVARATIGLPLSRFFLDWAAGADALVQFSAQEFEYPRSDLPASVHFVGPLPPSVPHVDVPEWWNDLDETRPIVHVTQGTIATDDFSQLVAPTLAALAGEDVTVVVSTGGRPLSALPPLPANARAAAYLPYAVLLPRTSVLVTNGGYGGVQQAVGHGIPVVVAGQTEDKVEVSARVGWSGAGINLKTNRPTPEAVRLAVRSVLADPTFRARAQELAARFAHTDALAGLDGVLHSLSPRFRRSEEVR</sequence>
<dbReference type="InterPro" id="IPR010610">
    <property type="entry name" value="EryCIII-like_C"/>
</dbReference>
<organism evidence="2 3">
    <name type="scientific">Microbacterium memoriense</name>
    <dbReference type="NCBI Taxonomy" id="2978350"/>
    <lineage>
        <taxon>Bacteria</taxon>
        <taxon>Bacillati</taxon>
        <taxon>Actinomycetota</taxon>
        <taxon>Actinomycetes</taxon>
        <taxon>Micrococcales</taxon>
        <taxon>Microbacteriaceae</taxon>
        <taxon>Microbacterium</taxon>
    </lineage>
</organism>